<dbReference type="EMBL" id="JBBKAJ010000022">
    <property type="protein sequence ID" value="MEJ8632897.1"/>
    <property type="molecule type" value="Genomic_DNA"/>
</dbReference>
<name>A0ACC6PNG0_9ACTN</name>
<accession>A0ACC6PNG0</accession>
<proteinExistence type="predicted"/>
<dbReference type="Proteomes" id="UP001377168">
    <property type="component" value="Unassembled WGS sequence"/>
</dbReference>
<keyword evidence="2" id="KW-1185">Reference proteome</keyword>
<gene>
    <name evidence="1" type="ORF">WKI67_05770</name>
</gene>
<sequence length="145" mass="16213">MPTEIRTRPAARTAEFGLLYAQVQQFYAHQLQLADAQDGERWAQTFTEDAVLVAPLPGRPVRGRSRLAARASGPAGRDTAGARTRRWIGMLEVHPQPDGTLSTRCSALAYRAGRLHVCAMQDVLVRSGNTWRIRHRLLTRDDDHT</sequence>
<evidence type="ECO:0000313" key="2">
    <source>
        <dbReference type="Proteomes" id="UP001377168"/>
    </source>
</evidence>
<organism evidence="1 2">
    <name type="scientific">Streptomyces achmelvichensis</name>
    <dbReference type="NCBI Taxonomy" id="3134111"/>
    <lineage>
        <taxon>Bacteria</taxon>
        <taxon>Bacillati</taxon>
        <taxon>Actinomycetota</taxon>
        <taxon>Actinomycetes</taxon>
        <taxon>Kitasatosporales</taxon>
        <taxon>Streptomycetaceae</taxon>
        <taxon>Streptomyces</taxon>
    </lineage>
</organism>
<reference evidence="1" key="1">
    <citation type="submission" date="2024-03" db="EMBL/GenBank/DDBJ databases">
        <title>Novel Streptomyces species of biotechnological and ecological value are a feature of Machair soil.</title>
        <authorList>
            <person name="Prole J.R."/>
            <person name="Goodfellow M."/>
            <person name="Allenby N."/>
            <person name="Ward A.C."/>
        </authorList>
    </citation>
    <scope>NUCLEOTIDE SEQUENCE</scope>
    <source>
        <strain evidence="1">MS2.AVA.5</strain>
    </source>
</reference>
<comment type="caution">
    <text evidence="1">The sequence shown here is derived from an EMBL/GenBank/DDBJ whole genome shotgun (WGS) entry which is preliminary data.</text>
</comment>
<protein>
    <submittedName>
        <fullName evidence="1">Nuclear transport factor 2 family protein</fullName>
    </submittedName>
</protein>
<evidence type="ECO:0000313" key="1">
    <source>
        <dbReference type="EMBL" id="MEJ8632897.1"/>
    </source>
</evidence>